<dbReference type="GO" id="GO:0004106">
    <property type="term" value="F:chorismate mutase activity"/>
    <property type="evidence" value="ECO:0007669"/>
    <property type="project" value="UniProtKB-EC"/>
</dbReference>
<name>A0A4S2F4A6_9ACTN</name>
<feature type="domain" description="ACT" evidence="22">
    <location>
        <begin position="301"/>
        <end position="378"/>
    </location>
</feature>
<evidence type="ECO:0000313" key="23">
    <source>
        <dbReference type="EMBL" id="TGY62051.1"/>
    </source>
</evidence>
<dbReference type="EMBL" id="SRYE01000003">
    <property type="protein sequence ID" value="TGY62051.1"/>
    <property type="molecule type" value="Genomic_DNA"/>
</dbReference>
<evidence type="ECO:0000256" key="14">
    <source>
        <dbReference type="ARBA" id="ARBA00023239"/>
    </source>
</evidence>
<keyword evidence="11" id="KW-0057">Aromatic amino acid biosynthesis</keyword>
<dbReference type="GO" id="GO:0005737">
    <property type="term" value="C:cytoplasm"/>
    <property type="evidence" value="ECO:0007669"/>
    <property type="project" value="UniProtKB-SubCell"/>
</dbReference>
<dbReference type="InterPro" id="IPR036263">
    <property type="entry name" value="Chorismate_II_sf"/>
</dbReference>
<dbReference type="SUPFAM" id="SSF53850">
    <property type="entry name" value="Periplasmic binding protein-like II"/>
    <property type="match status" value="1"/>
</dbReference>
<evidence type="ECO:0000256" key="6">
    <source>
        <dbReference type="ARBA" id="ARBA00013147"/>
    </source>
</evidence>
<dbReference type="InterPro" id="IPR002912">
    <property type="entry name" value="ACT_dom"/>
</dbReference>
<evidence type="ECO:0000256" key="15">
    <source>
        <dbReference type="ARBA" id="ARBA00023268"/>
    </source>
</evidence>
<dbReference type="OrthoDB" id="9802281at2"/>
<keyword evidence="10" id="KW-0028">Amino-acid biosynthesis</keyword>
<keyword evidence="9" id="KW-0963">Cytoplasm</keyword>
<evidence type="ECO:0000256" key="16">
    <source>
        <dbReference type="ARBA" id="ARBA00031175"/>
    </source>
</evidence>
<comment type="caution">
    <text evidence="23">The sequence shown here is derived from an EMBL/GenBank/DDBJ whole genome shotgun (WGS) entry which is preliminary data.</text>
</comment>
<evidence type="ECO:0000256" key="2">
    <source>
        <dbReference type="ARBA" id="ARBA00002364"/>
    </source>
</evidence>
<gene>
    <name evidence="23" type="ORF">E5334_05075</name>
</gene>
<dbReference type="PROSITE" id="PS51168">
    <property type="entry name" value="CHORISMATE_MUT_2"/>
    <property type="match status" value="1"/>
</dbReference>
<keyword evidence="13" id="KW-0413">Isomerase</keyword>
<evidence type="ECO:0000256" key="18">
    <source>
        <dbReference type="ARBA" id="ARBA00047848"/>
    </source>
</evidence>
<evidence type="ECO:0000256" key="8">
    <source>
        <dbReference type="ARBA" id="ARBA00021872"/>
    </source>
</evidence>
<dbReference type="SMART" id="SM00830">
    <property type="entry name" value="CM_2"/>
    <property type="match status" value="1"/>
</dbReference>
<dbReference type="Gene3D" id="1.20.59.10">
    <property type="entry name" value="Chorismate mutase"/>
    <property type="match status" value="1"/>
</dbReference>
<dbReference type="InterPro" id="IPR002701">
    <property type="entry name" value="CM_II_prokaryot"/>
</dbReference>
<dbReference type="InterPro" id="IPR001086">
    <property type="entry name" value="Preph_deHydtase"/>
</dbReference>
<dbReference type="PROSITE" id="PS51171">
    <property type="entry name" value="PREPHENATE_DEHYDR_3"/>
    <property type="match status" value="1"/>
</dbReference>
<evidence type="ECO:0000256" key="9">
    <source>
        <dbReference type="ARBA" id="ARBA00022490"/>
    </source>
</evidence>
<dbReference type="Gene3D" id="3.30.70.260">
    <property type="match status" value="1"/>
</dbReference>
<comment type="subcellular location">
    <subcellularLocation>
        <location evidence="3">Cytoplasm</location>
    </subcellularLocation>
</comment>
<dbReference type="PANTHER" id="PTHR21022">
    <property type="entry name" value="PREPHENATE DEHYDRATASE P PROTEIN"/>
    <property type="match status" value="1"/>
</dbReference>
<feature type="site" description="Essential for prephenate dehydratase activity" evidence="19">
    <location>
        <position position="282"/>
    </location>
</feature>
<dbReference type="PROSITE" id="PS51671">
    <property type="entry name" value="ACT"/>
    <property type="match status" value="1"/>
</dbReference>
<dbReference type="GO" id="GO:0009094">
    <property type="term" value="P:L-phenylalanine biosynthetic process"/>
    <property type="evidence" value="ECO:0007669"/>
    <property type="project" value="UniProtKB-UniPathway"/>
</dbReference>
<dbReference type="PIRSF" id="PIRSF001500">
    <property type="entry name" value="Chor_mut_pdt_Ppr"/>
    <property type="match status" value="1"/>
</dbReference>
<dbReference type="CDD" id="cd04905">
    <property type="entry name" value="ACT_CM-PDT"/>
    <property type="match status" value="1"/>
</dbReference>
<evidence type="ECO:0000256" key="1">
    <source>
        <dbReference type="ARBA" id="ARBA00000824"/>
    </source>
</evidence>
<dbReference type="CDD" id="cd13631">
    <property type="entry name" value="PBP2_Ct-PDT_like"/>
    <property type="match status" value="1"/>
</dbReference>
<evidence type="ECO:0000256" key="12">
    <source>
        <dbReference type="ARBA" id="ARBA00023222"/>
    </source>
</evidence>
<keyword evidence="14" id="KW-0456">Lyase</keyword>
<sequence>MADLTNIRDRIDSVDAEILKLFIDRMALTDEVAAYKQANDLPVLDRSRERAKLASVLDETPDELKDYATVLFNLLFEVSRANQSASITGQANLVASIKEALETTPDLFPRQAYVACQGVEGAFSQIAADKLFKHANLSFFSTFEGVFRAVEQGFCSYGVLPFENSSAGTVNQVYDLMSQYDFHIVRTVRLKIDHNLLVKEGVELDRITDVYSHQQAIDQCADFLASLEGVTVHMVENTAVAAKLVAESEDPGAAALGSRSAAETYGLDICRHAVQDTANNYTRFACISKNLEIYPGADRSSLSVVVADKPGALYKVLARFYSLDINLVKLESRPIADRNFEYLFYFDVDCPVAAPEFLRLIGSLDDVCEEFRYLGSYNEVV</sequence>
<dbReference type="PANTHER" id="PTHR21022:SF19">
    <property type="entry name" value="PREPHENATE DEHYDRATASE-RELATED"/>
    <property type="match status" value="1"/>
</dbReference>
<dbReference type="UniPathway" id="UPA00121">
    <property type="reaction ID" value="UER00345"/>
</dbReference>
<protein>
    <recommendedName>
        <fullName evidence="7">Bifunctional chorismate mutase/prephenate dehydratase</fullName>
        <ecNumber evidence="6">4.2.1.51</ecNumber>
    </recommendedName>
    <alternativeName>
        <fullName evidence="17">Chorismate mutase-prephenate dehydratase</fullName>
    </alternativeName>
    <alternativeName>
        <fullName evidence="8">Prephenate dehydratase</fullName>
    </alternativeName>
    <alternativeName>
        <fullName evidence="16">p-protein</fullName>
    </alternativeName>
</protein>
<evidence type="ECO:0000256" key="7">
    <source>
        <dbReference type="ARBA" id="ARBA00014401"/>
    </source>
</evidence>
<evidence type="ECO:0000256" key="5">
    <source>
        <dbReference type="ARBA" id="ARBA00004817"/>
    </source>
</evidence>
<dbReference type="Gene3D" id="3.40.190.10">
    <property type="entry name" value="Periplasmic binding protein-like II"/>
    <property type="match status" value="2"/>
</dbReference>
<evidence type="ECO:0000256" key="13">
    <source>
        <dbReference type="ARBA" id="ARBA00023235"/>
    </source>
</evidence>
<keyword evidence="15" id="KW-0511">Multifunctional enzyme</keyword>
<dbReference type="SUPFAM" id="SSF48600">
    <property type="entry name" value="Chorismate mutase II"/>
    <property type="match status" value="1"/>
</dbReference>
<comment type="catalytic activity">
    <reaction evidence="1">
        <text>chorismate = prephenate</text>
        <dbReference type="Rhea" id="RHEA:13897"/>
        <dbReference type="ChEBI" id="CHEBI:29748"/>
        <dbReference type="ChEBI" id="CHEBI:29934"/>
        <dbReference type="EC" id="5.4.99.5"/>
    </reaction>
</comment>
<dbReference type="InterPro" id="IPR036979">
    <property type="entry name" value="CM_dom_sf"/>
</dbReference>
<dbReference type="UniPathway" id="UPA00120">
    <property type="reaction ID" value="UER00203"/>
</dbReference>
<keyword evidence="12" id="KW-0584">Phenylalanine biosynthesis</keyword>
<dbReference type="Proteomes" id="UP000310263">
    <property type="component" value="Unassembled WGS sequence"/>
</dbReference>
<dbReference type="SUPFAM" id="SSF55021">
    <property type="entry name" value="ACT-like"/>
    <property type="match status" value="1"/>
</dbReference>
<evidence type="ECO:0000259" key="22">
    <source>
        <dbReference type="PROSITE" id="PS51671"/>
    </source>
</evidence>
<evidence type="ECO:0000256" key="10">
    <source>
        <dbReference type="ARBA" id="ARBA00022605"/>
    </source>
</evidence>
<comment type="function">
    <text evidence="2">Catalyzes the Claisen rearrangement of chorismate to prephenate and the decarboxylation/dehydration of prephenate to phenylpyruvate.</text>
</comment>
<reference evidence="23 24" key="1">
    <citation type="submission" date="2019-04" db="EMBL/GenBank/DDBJ databases">
        <title>Microbes associate with the intestines of laboratory mice.</title>
        <authorList>
            <person name="Navarre W."/>
            <person name="Wong E."/>
            <person name="Huang K."/>
            <person name="Tropini C."/>
            <person name="Ng K."/>
            <person name="Yu B."/>
        </authorList>
    </citation>
    <scope>NUCLEOTIDE SEQUENCE [LARGE SCALE GENOMIC DNA]</scope>
    <source>
        <strain evidence="23 24">NM07_P-09</strain>
    </source>
</reference>
<evidence type="ECO:0000256" key="11">
    <source>
        <dbReference type="ARBA" id="ARBA00023141"/>
    </source>
</evidence>
<evidence type="ECO:0000256" key="17">
    <source>
        <dbReference type="ARBA" id="ARBA00031520"/>
    </source>
</evidence>
<evidence type="ECO:0000256" key="3">
    <source>
        <dbReference type="ARBA" id="ARBA00004496"/>
    </source>
</evidence>
<evidence type="ECO:0000259" key="21">
    <source>
        <dbReference type="PROSITE" id="PS51171"/>
    </source>
</evidence>
<feature type="domain" description="Chorismate mutase" evidence="20">
    <location>
        <begin position="1"/>
        <end position="87"/>
    </location>
</feature>
<comment type="catalytic activity">
    <reaction evidence="18">
        <text>prephenate + H(+) = 3-phenylpyruvate + CO2 + H2O</text>
        <dbReference type="Rhea" id="RHEA:21648"/>
        <dbReference type="ChEBI" id="CHEBI:15377"/>
        <dbReference type="ChEBI" id="CHEBI:15378"/>
        <dbReference type="ChEBI" id="CHEBI:16526"/>
        <dbReference type="ChEBI" id="CHEBI:18005"/>
        <dbReference type="ChEBI" id="CHEBI:29934"/>
        <dbReference type="EC" id="4.2.1.51"/>
    </reaction>
</comment>
<proteinExistence type="predicted"/>
<evidence type="ECO:0000256" key="19">
    <source>
        <dbReference type="PIRSR" id="PIRSR001500-2"/>
    </source>
</evidence>
<comment type="pathway">
    <text evidence="5">Metabolic intermediate biosynthesis; prephenate biosynthesis; prephenate from chorismate: step 1/1.</text>
</comment>
<dbReference type="InterPro" id="IPR045865">
    <property type="entry name" value="ACT-like_dom_sf"/>
</dbReference>
<dbReference type="EC" id="4.2.1.51" evidence="6"/>
<dbReference type="RefSeq" id="WP_136012534.1">
    <property type="nucleotide sequence ID" value="NZ_SRYE01000003.1"/>
</dbReference>
<evidence type="ECO:0000313" key="24">
    <source>
        <dbReference type="Proteomes" id="UP000310263"/>
    </source>
</evidence>
<dbReference type="Pfam" id="PF00800">
    <property type="entry name" value="PDT"/>
    <property type="match status" value="1"/>
</dbReference>
<evidence type="ECO:0000256" key="4">
    <source>
        <dbReference type="ARBA" id="ARBA00004741"/>
    </source>
</evidence>
<dbReference type="InterPro" id="IPR008242">
    <property type="entry name" value="Chor_mutase/pphenate_deHydtase"/>
</dbReference>
<dbReference type="GO" id="GO:0046417">
    <property type="term" value="P:chorismate metabolic process"/>
    <property type="evidence" value="ECO:0007669"/>
    <property type="project" value="InterPro"/>
</dbReference>
<evidence type="ECO:0000259" key="20">
    <source>
        <dbReference type="PROSITE" id="PS51168"/>
    </source>
</evidence>
<dbReference type="AlphaFoldDB" id="A0A4S2F4A6"/>
<dbReference type="Pfam" id="PF01817">
    <property type="entry name" value="CM_2"/>
    <property type="match status" value="1"/>
</dbReference>
<dbReference type="Pfam" id="PF01842">
    <property type="entry name" value="ACT"/>
    <property type="match status" value="1"/>
</dbReference>
<keyword evidence="24" id="KW-1185">Reference proteome</keyword>
<feature type="domain" description="Prephenate dehydratase" evidence="21">
    <location>
        <begin position="113"/>
        <end position="289"/>
    </location>
</feature>
<organism evidence="23 24">
    <name type="scientific">Muricaecibacterium torontonense</name>
    <dbReference type="NCBI Taxonomy" id="3032871"/>
    <lineage>
        <taxon>Bacteria</taxon>
        <taxon>Bacillati</taxon>
        <taxon>Actinomycetota</taxon>
        <taxon>Coriobacteriia</taxon>
        <taxon>Coriobacteriales</taxon>
        <taxon>Atopobiaceae</taxon>
        <taxon>Muricaecibacterium</taxon>
    </lineage>
</organism>
<dbReference type="GO" id="GO:0004664">
    <property type="term" value="F:prephenate dehydratase activity"/>
    <property type="evidence" value="ECO:0007669"/>
    <property type="project" value="UniProtKB-EC"/>
</dbReference>
<accession>A0A4S2F4A6</accession>
<comment type="pathway">
    <text evidence="4">Amino-acid biosynthesis; L-phenylalanine biosynthesis; phenylpyruvate from prephenate: step 1/1.</text>
</comment>